<organism evidence="1 2">
    <name type="scientific">Cylindrobasidium torrendii FP15055 ss-10</name>
    <dbReference type="NCBI Taxonomy" id="1314674"/>
    <lineage>
        <taxon>Eukaryota</taxon>
        <taxon>Fungi</taxon>
        <taxon>Dikarya</taxon>
        <taxon>Basidiomycota</taxon>
        <taxon>Agaricomycotina</taxon>
        <taxon>Agaricomycetes</taxon>
        <taxon>Agaricomycetidae</taxon>
        <taxon>Agaricales</taxon>
        <taxon>Marasmiineae</taxon>
        <taxon>Physalacriaceae</taxon>
        <taxon>Cylindrobasidium</taxon>
    </lineage>
</organism>
<sequence length="1088" mass="120635">MGFARGRGGYWLKIAERSPDEIRGAPKRNRTATWNLVEYWMFLACAARAVSLCAAGGTILSLPTTWQFAGDGGISDCKPQHSGEKALNVQYWLYIVHTTEYLDSSSDFTDDGDETDCRGSQCILDIGPSQQPPCFLQTHGPQTAEQLQEHPDTCPTITRLRKSSSNTFLGSHPRLSRLQIVPTVPLTGRKPARVRHTQHIVRPRHASSETRFGFDSAGFESSALQDLHASIFSTVKEDICGLRRAPRGMMANFQGNGMCGVRGASWLASGRKRWALLEGEGDNGGREWKESLTKSEALLNETAQRHGIWWNAGCFWPMLLALYRSALRGVPFFLCRRPGNLQATAGMEVLPWFQRELTFPLRSVSALNKWACCPVSLSAGKNVPHGFDRALLDGSLPYHNHNHPRPFQSISDCKPQHSGEKALNVRYWLYIVHTTEYLDSSSHFTDDGDETDCRGSQCILDIGPSQQLPCFPQTHGPQTAEQLQEHPDTCPTITRLRKSSSNTFLGSHPRLSRLQIVPTVPLYRIILCSSPISNLLKQHFTMSAVTLFSLPVELLTIIFEHLLGQLPTLSEFYEQRAILLSCSRRIRKIICDRHPFWRYLTVQRAEIEAVVLSSTEGIAPVIPPSLLLTIGHARGLGVNLFIDARASVNTDFDDEENNASDVETGKKLDVVVNEIFAAHKSRLVSLKVDEGTLLGCGVRIMRAIRAHRPQRLESLTVVTGNGSFGEWEEDTTLDPKGHPTPVVAAHSQAPIPALRSLAMHGVMNEHDDEKMSGKIWDVATLAEATFSDMVRTYPTLLFLRALLDKNPGLRRLALHDSFDHTSSGPTREVFAGVQELDIGVSSTHNNALAFMTNVKFPDLKHLTLTGKASDDVFPSPAFITAANTALTLNELDSLHLRDIRSQPGIDLALFDGLKRLRISGTTLQRKGGALPFKSDMNRVYGKMHLPFPTLETLEMEVTTLFRQPGRDNADWETEVKRAFSLISGRARRYLSHEDIPRTLQTARILFRGQSSSSFGAPTARPGKASSRALLPVVKALFLKALKSSKPKMTAAQDIPFSVECVFTDEDGEWMEVVDLKALAFKTGAAGSR</sequence>
<dbReference type="EMBL" id="KN880441">
    <property type="protein sequence ID" value="KIY72655.1"/>
    <property type="molecule type" value="Genomic_DNA"/>
</dbReference>
<keyword evidence="2" id="KW-1185">Reference proteome</keyword>
<gene>
    <name evidence="1" type="ORF">CYLTODRAFT_407185</name>
</gene>
<protein>
    <submittedName>
        <fullName evidence="1">Uncharacterized protein</fullName>
    </submittedName>
</protein>
<evidence type="ECO:0000313" key="1">
    <source>
        <dbReference type="EMBL" id="KIY72655.1"/>
    </source>
</evidence>
<accession>A0A0D7BQZ0</accession>
<proteinExistence type="predicted"/>
<name>A0A0D7BQZ0_9AGAR</name>
<dbReference type="Proteomes" id="UP000054007">
    <property type="component" value="Unassembled WGS sequence"/>
</dbReference>
<evidence type="ECO:0000313" key="2">
    <source>
        <dbReference type="Proteomes" id="UP000054007"/>
    </source>
</evidence>
<reference evidence="1 2" key="1">
    <citation type="journal article" date="2015" name="Fungal Genet. Biol.">
        <title>Evolution of novel wood decay mechanisms in Agaricales revealed by the genome sequences of Fistulina hepatica and Cylindrobasidium torrendii.</title>
        <authorList>
            <person name="Floudas D."/>
            <person name="Held B.W."/>
            <person name="Riley R."/>
            <person name="Nagy L.G."/>
            <person name="Koehler G."/>
            <person name="Ransdell A.S."/>
            <person name="Younus H."/>
            <person name="Chow J."/>
            <person name="Chiniquy J."/>
            <person name="Lipzen A."/>
            <person name="Tritt A."/>
            <person name="Sun H."/>
            <person name="Haridas S."/>
            <person name="LaButti K."/>
            <person name="Ohm R.A."/>
            <person name="Kues U."/>
            <person name="Blanchette R.A."/>
            <person name="Grigoriev I.V."/>
            <person name="Minto R.E."/>
            <person name="Hibbett D.S."/>
        </authorList>
    </citation>
    <scope>NUCLEOTIDE SEQUENCE [LARGE SCALE GENOMIC DNA]</scope>
    <source>
        <strain evidence="1 2">FP15055 ss-10</strain>
    </source>
</reference>
<dbReference type="AlphaFoldDB" id="A0A0D7BQZ0"/>